<accession>A0AAJ0BJ11</accession>
<gene>
    <name evidence="2" type="ORF">QBC47DRAFT_397988</name>
</gene>
<dbReference type="Proteomes" id="UP001239445">
    <property type="component" value="Unassembled WGS sequence"/>
</dbReference>
<name>A0AAJ0BJ11_9PEZI</name>
<evidence type="ECO:0000256" key="1">
    <source>
        <dbReference type="SAM" id="MobiDB-lite"/>
    </source>
</evidence>
<feature type="region of interest" description="Disordered" evidence="1">
    <location>
        <begin position="1"/>
        <end position="210"/>
    </location>
</feature>
<feature type="compositionally biased region" description="Basic and acidic residues" evidence="1">
    <location>
        <begin position="1"/>
        <end position="12"/>
    </location>
</feature>
<reference evidence="2" key="1">
    <citation type="submission" date="2023-06" db="EMBL/GenBank/DDBJ databases">
        <title>Genome-scale phylogeny and comparative genomics of the fungal order Sordariales.</title>
        <authorList>
            <consortium name="Lawrence Berkeley National Laboratory"/>
            <person name="Hensen N."/>
            <person name="Bonometti L."/>
            <person name="Westerberg I."/>
            <person name="Brannstrom I.O."/>
            <person name="Guillou S."/>
            <person name="Cros-Aarteil S."/>
            <person name="Calhoun S."/>
            <person name="Haridas S."/>
            <person name="Kuo A."/>
            <person name="Mondo S."/>
            <person name="Pangilinan J."/>
            <person name="Riley R."/>
            <person name="Labutti K."/>
            <person name="Andreopoulos B."/>
            <person name="Lipzen A."/>
            <person name="Chen C."/>
            <person name="Yanf M."/>
            <person name="Daum C."/>
            <person name="Ng V."/>
            <person name="Clum A."/>
            <person name="Steindorff A."/>
            <person name="Ohm R."/>
            <person name="Martin F."/>
            <person name="Silar P."/>
            <person name="Natvig D."/>
            <person name="Lalanne C."/>
            <person name="Gautier V."/>
            <person name="Ament-Velasquez S.L."/>
            <person name="Kruys A."/>
            <person name="Hutchinson M.I."/>
            <person name="Powell A.J."/>
            <person name="Barry K."/>
            <person name="Miller A.N."/>
            <person name="Grigoriev I.V."/>
            <person name="Debuchy R."/>
            <person name="Gladieux P."/>
            <person name="Thoren M.H."/>
            <person name="Johannesson H."/>
        </authorList>
    </citation>
    <scope>NUCLEOTIDE SEQUENCE</scope>
    <source>
        <strain evidence="2">PSN4</strain>
    </source>
</reference>
<evidence type="ECO:0000313" key="2">
    <source>
        <dbReference type="EMBL" id="KAK1759173.1"/>
    </source>
</evidence>
<sequence length="210" mass="21271">MSEAPAAKETEHPGLAAPDPSDGIAKPSAPEETSAGNSNVPAAAADNKQAEENSAVESTDPVQQEAPPLAKPTEAADADKIPKATPDQAAAQKIEAAEDASVKMLAANLDAPSEGTPGAEPLDAEADNTKSLENGASSAAAGEKRKAEDSPEANGNSTKKKAVVEETSDSPATNGSALPRKPGRPKKEKRPIAPVGRTARRTRSQGAADV</sequence>
<comment type="caution">
    <text evidence="2">The sequence shown here is derived from an EMBL/GenBank/DDBJ whole genome shotgun (WGS) entry which is preliminary data.</text>
</comment>
<keyword evidence="3" id="KW-1185">Reference proteome</keyword>
<proteinExistence type="predicted"/>
<protein>
    <submittedName>
        <fullName evidence="2">Uncharacterized protein</fullName>
    </submittedName>
</protein>
<evidence type="ECO:0000313" key="3">
    <source>
        <dbReference type="Proteomes" id="UP001239445"/>
    </source>
</evidence>
<dbReference type="AlphaFoldDB" id="A0AAJ0BJ11"/>
<dbReference type="EMBL" id="MU839828">
    <property type="protein sequence ID" value="KAK1759173.1"/>
    <property type="molecule type" value="Genomic_DNA"/>
</dbReference>
<organism evidence="2 3">
    <name type="scientific">Echria macrotheca</name>
    <dbReference type="NCBI Taxonomy" id="438768"/>
    <lineage>
        <taxon>Eukaryota</taxon>
        <taxon>Fungi</taxon>
        <taxon>Dikarya</taxon>
        <taxon>Ascomycota</taxon>
        <taxon>Pezizomycotina</taxon>
        <taxon>Sordariomycetes</taxon>
        <taxon>Sordariomycetidae</taxon>
        <taxon>Sordariales</taxon>
        <taxon>Schizotheciaceae</taxon>
        <taxon>Echria</taxon>
    </lineage>
</organism>